<evidence type="ECO:0000256" key="1">
    <source>
        <dbReference type="SAM" id="Coils"/>
    </source>
</evidence>
<keyword evidence="4" id="KW-1185">Reference proteome</keyword>
<comment type="caution">
    <text evidence="3">The sequence shown here is derived from an EMBL/GenBank/DDBJ whole genome shotgun (WGS) entry which is preliminary data.</text>
</comment>
<evidence type="ECO:0008006" key="5">
    <source>
        <dbReference type="Google" id="ProtNLM"/>
    </source>
</evidence>
<evidence type="ECO:0000313" key="3">
    <source>
        <dbReference type="EMBL" id="TDC73495.1"/>
    </source>
</evidence>
<dbReference type="RefSeq" id="WP_132819287.1">
    <property type="nucleotide sequence ID" value="NZ_SMKI01000198.1"/>
</dbReference>
<dbReference type="AlphaFoldDB" id="A0A4V2Y2P8"/>
<feature type="compositionally biased region" description="Basic and acidic residues" evidence="2">
    <location>
        <begin position="254"/>
        <end position="282"/>
    </location>
</feature>
<feature type="compositionally biased region" description="Low complexity" evidence="2">
    <location>
        <begin position="243"/>
        <end position="252"/>
    </location>
</feature>
<evidence type="ECO:0000313" key="4">
    <source>
        <dbReference type="Proteomes" id="UP000295345"/>
    </source>
</evidence>
<feature type="region of interest" description="Disordered" evidence="2">
    <location>
        <begin position="173"/>
        <end position="282"/>
    </location>
</feature>
<keyword evidence="1" id="KW-0175">Coiled coil</keyword>
<reference evidence="3 4" key="1">
    <citation type="submission" date="2019-03" db="EMBL/GenBank/DDBJ databases">
        <title>Draft genome sequences of novel Actinobacteria.</title>
        <authorList>
            <person name="Sahin N."/>
            <person name="Ay H."/>
            <person name="Saygin H."/>
        </authorList>
    </citation>
    <scope>NUCLEOTIDE SEQUENCE [LARGE SCALE GENOMIC DNA]</scope>
    <source>
        <strain evidence="3 4">DSM 41900</strain>
    </source>
</reference>
<feature type="coiled-coil region" evidence="1">
    <location>
        <begin position="70"/>
        <end position="118"/>
    </location>
</feature>
<dbReference type="EMBL" id="SMKI01000198">
    <property type="protein sequence ID" value="TDC73495.1"/>
    <property type="molecule type" value="Genomic_DNA"/>
</dbReference>
<feature type="compositionally biased region" description="Pro residues" evidence="2">
    <location>
        <begin position="216"/>
        <end position="242"/>
    </location>
</feature>
<proteinExistence type="predicted"/>
<accession>A0A4V2Y2P8</accession>
<dbReference type="OrthoDB" id="4336488at2"/>
<dbReference type="Proteomes" id="UP000295345">
    <property type="component" value="Unassembled WGS sequence"/>
</dbReference>
<gene>
    <name evidence="3" type="ORF">E1283_19025</name>
</gene>
<organism evidence="3 4">
    <name type="scientific">Streptomyces hainanensis</name>
    <dbReference type="NCBI Taxonomy" id="402648"/>
    <lineage>
        <taxon>Bacteria</taxon>
        <taxon>Bacillati</taxon>
        <taxon>Actinomycetota</taxon>
        <taxon>Actinomycetes</taxon>
        <taxon>Kitasatosporales</taxon>
        <taxon>Streptomycetaceae</taxon>
        <taxon>Streptomyces</taxon>
    </lineage>
</organism>
<sequence>MAQRELIARLAEFTAALRTVTDALDPDSGWFAAFARRSGSELTEWLAGRELPPWDAVADLLQDLATRHGAEAAENAARRLRGSYEAAARAQDSLSGARESLTGRLAELDRSERQLRANQRKLVVSEDDARQAGQAREADRIGALRMWAQDDEERVVARRSELRARLAALMDRAAVQDPSPASGPPARNAERRADRKPARRARSARFAGVEEQALAPPRPQTPPSARPPAEPAAAAGPPPAAAPPSGSRFAGAMRETRREAGQETRQERRERVTAEEHRAAHDAVERLRKLRADGQSGAAHVLLSEAAGGPAARLPLLVAELERTGMSSDVATLLWEAASLPPGPLAAVADALAGAGRHRDCDQLLRQGAARPAPEAGGIAAELWRAGRGAEAVTLLTALVRARTAEEAALAATHDPRVVAPLLLDAALRVSPSHHYAVTSELRRAGVA</sequence>
<name>A0A4V2Y2P8_9ACTN</name>
<evidence type="ECO:0000256" key="2">
    <source>
        <dbReference type="SAM" id="MobiDB-lite"/>
    </source>
</evidence>
<protein>
    <recommendedName>
        <fullName evidence="5">UL36 very large tegument protein</fullName>
    </recommendedName>
</protein>